<protein>
    <submittedName>
        <fullName evidence="1">Uncharacterized protein</fullName>
    </submittedName>
</protein>
<dbReference type="HOGENOM" id="CLU_2842551_0_0_7"/>
<dbReference type="EMBL" id="CP001087">
    <property type="protein sequence ID" value="ACN16383.1"/>
    <property type="molecule type" value="Genomic_DNA"/>
</dbReference>
<organism evidence="1 2">
    <name type="scientific">Desulforapulum autotrophicum (strain ATCC 43914 / DSM 3382 / VKM B-1955 / HRM2)</name>
    <name type="common">Desulfobacterium autotrophicum</name>
    <dbReference type="NCBI Taxonomy" id="177437"/>
    <lineage>
        <taxon>Bacteria</taxon>
        <taxon>Pseudomonadati</taxon>
        <taxon>Thermodesulfobacteriota</taxon>
        <taxon>Desulfobacteria</taxon>
        <taxon>Desulfobacterales</taxon>
        <taxon>Desulfobacteraceae</taxon>
        <taxon>Desulforapulum</taxon>
    </lineage>
</organism>
<evidence type="ECO:0000313" key="1">
    <source>
        <dbReference type="EMBL" id="ACN16383.1"/>
    </source>
</evidence>
<keyword evidence="2" id="KW-1185">Reference proteome</keyword>
<dbReference type="AlphaFoldDB" id="C0QM66"/>
<accession>C0QM66</accession>
<name>C0QM66_DESAH</name>
<dbReference type="KEGG" id="dat:HRM2_33080"/>
<proteinExistence type="predicted"/>
<gene>
    <name evidence="1" type="ordered locus">HRM2_33080</name>
</gene>
<dbReference type="Proteomes" id="UP000000442">
    <property type="component" value="Chromosome"/>
</dbReference>
<sequence length="65" mass="7181">MTFRKSIPGQGFGIRSFALLYERPETLGELYLTGSAGCRAFEVGDCDYSPMPGVFHIQPTTVCNF</sequence>
<evidence type="ECO:0000313" key="2">
    <source>
        <dbReference type="Proteomes" id="UP000000442"/>
    </source>
</evidence>
<reference evidence="1 2" key="1">
    <citation type="journal article" date="2009" name="Environ. Microbiol.">
        <title>Genome sequence of Desulfobacterium autotrophicum HRM2, a marine sulfate reducer oxidizing organic carbon completely to carbon dioxide.</title>
        <authorList>
            <person name="Strittmatter A.W."/>
            <person name="Liesegang H."/>
            <person name="Rabus R."/>
            <person name="Decker I."/>
            <person name="Amann J."/>
            <person name="Andres S."/>
            <person name="Henne A."/>
            <person name="Fricke W.F."/>
            <person name="Martinez-Arias R."/>
            <person name="Bartels D."/>
            <person name="Goesmann A."/>
            <person name="Krause L."/>
            <person name="Puehler A."/>
            <person name="Klenk H.P."/>
            <person name="Richter M."/>
            <person name="Schuler M."/>
            <person name="Gloeckner F.O."/>
            <person name="Meyerdierks A."/>
            <person name="Gottschalk G."/>
            <person name="Amann R."/>
        </authorList>
    </citation>
    <scope>NUCLEOTIDE SEQUENCE [LARGE SCALE GENOMIC DNA]</scope>
    <source>
        <strain evidence="2">ATCC 43914 / DSM 3382 / HRM2</strain>
    </source>
</reference>